<gene>
    <name evidence="3" type="primary">dacB</name>
    <name evidence="3" type="ORF">ACFPM4_13100</name>
</gene>
<dbReference type="EC" id="3.4.16.4" evidence="3"/>
<keyword evidence="3" id="KW-0645">Protease</keyword>
<sequence>MRPAKSSKYILLLFIVVCSVCIPISTEYNDAVIEAVNRNRDHIMYTLHPIKIQENSHIHRKVAGITEYNKSTLQEKLAVVLQDKRLDGALISLSIREANTGNILYSHNENIRLHPASNMKILTAVSAFENLGPEYRFRTEVLMTGKIKKKALEGDIILKGQGDPTLMQGDFERFAIELKEKGIHEVSGNIIADDTWYDDIRLSQDINWSDESVHYGAQVSALTLSPDMDYDSGTVIVELRPGKSVGDKAEVKVYPDTHYVTIINNTKTVAADASGKIEFEREHGTNTIVFNGTIPLKNKTSKNWVAVWEPTNYTAHVFRETLEENGISFSGKSKIILSKTPKNAKLLATKESIPLKELIIPFMKMSNNGHGETLTKELGMVIHGEGSWEKGLQVIEDTMTSYGIDNATILLRDGSGMSHKNLIPASEISNLLFAIQSEDWFHLFEESLPIAGEPGKLVGGTLRYRMTAAPVKGNVRAKTGSLTGVSTLSGYVNTRSGEKLIFSIMINNFLSETMKNIEDEIVQLLVNYKE</sequence>
<keyword evidence="3" id="KW-0121">Carboxypeptidase</keyword>
<comment type="similarity">
    <text evidence="1">Belongs to the peptidase S13 family.</text>
</comment>
<dbReference type="PRINTS" id="PR00922">
    <property type="entry name" value="DADACBPTASE3"/>
</dbReference>
<reference evidence="4" key="1">
    <citation type="journal article" date="2019" name="Int. J. Syst. Evol. Microbiol.">
        <title>The Global Catalogue of Microorganisms (GCM) 10K type strain sequencing project: providing services to taxonomists for standard genome sequencing and annotation.</title>
        <authorList>
            <consortium name="The Broad Institute Genomics Platform"/>
            <consortium name="The Broad Institute Genome Sequencing Center for Infectious Disease"/>
            <person name="Wu L."/>
            <person name="Ma J."/>
        </authorList>
    </citation>
    <scope>NUCLEOTIDE SEQUENCE [LARGE SCALE GENOMIC DNA]</scope>
    <source>
        <strain evidence="4">CGMCC 1.12237</strain>
    </source>
</reference>
<dbReference type="Pfam" id="PF02113">
    <property type="entry name" value="Peptidase_S13"/>
    <property type="match status" value="1"/>
</dbReference>
<evidence type="ECO:0000313" key="3">
    <source>
        <dbReference type="EMBL" id="MFC5465683.1"/>
    </source>
</evidence>
<dbReference type="InterPro" id="IPR012338">
    <property type="entry name" value="Beta-lactam/transpept-like"/>
</dbReference>
<organism evidence="3 4">
    <name type="scientific">Lederbergia graminis</name>
    <dbReference type="NCBI Taxonomy" id="735518"/>
    <lineage>
        <taxon>Bacteria</taxon>
        <taxon>Bacillati</taxon>
        <taxon>Bacillota</taxon>
        <taxon>Bacilli</taxon>
        <taxon>Bacillales</taxon>
        <taxon>Bacillaceae</taxon>
        <taxon>Lederbergia</taxon>
    </lineage>
</organism>
<name>A0ABW0LM64_9BACI</name>
<accession>A0ABW0LM64</accession>
<comment type="caution">
    <text evidence="3">The sequence shown here is derived from an EMBL/GenBank/DDBJ whole genome shotgun (WGS) entry which is preliminary data.</text>
</comment>
<protein>
    <submittedName>
        <fullName evidence="3">D-alanyl-D-alanine carboxypeptidase/D-alanyl-D-alanine-endopeptidase</fullName>
        <ecNumber evidence="3">3.4.16.4</ecNumber>
    </submittedName>
</protein>
<keyword evidence="4" id="KW-1185">Reference proteome</keyword>
<dbReference type="Gene3D" id="3.50.80.20">
    <property type="entry name" value="D-Ala-D-Ala carboxypeptidase C, peptidase S13"/>
    <property type="match status" value="1"/>
</dbReference>
<dbReference type="GO" id="GO:0009002">
    <property type="term" value="F:serine-type D-Ala-D-Ala carboxypeptidase activity"/>
    <property type="evidence" value="ECO:0007669"/>
    <property type="project" value="UniProtKB-EC"/>
</dbReference>
<dbReference type="NCBIfam" id="TIGR00666">
    <property type="entry name" value="PBP4"/>
    <property type="match status" value="1"/>
</dbReference>
<dbReference type="Proteomes" id="UP001596147">
    <property type="component" value="Unassembled WGS sequence"/>
</dbReference>
<dbReference type="EMBL" id="JBHSMC010000016">
    <property type="protein sequence ID" value="MFC5465683.1"/>
    <property type="molecule type" value="Genomic_DNA"/>
</dbReference>
<dbReference type="PANTHER" id="PTHR30023:SF0">
    <property type="entry name" value="PENICILLIN-SENSITIVE CARBOXYPEPTIDASE A"/>
    <property type="match status" value="1"/>
</dbReference>
<dbReference type="PANTHER" id="PTHR30023">
    <property type="entry name" value="D-ALANYL-D-ALANINE CARBOXYPEPTIDASE"/>
    <property type="match status" value="1"/>
</dbReference>
<dbReference type="InterPro" id="IPR000667">
    <property type="entry name" value="Peptidase_S13"/>
</dbReference>
<evidence type="ECO:0000256" key="1">
    <source>
        <dbReference type="ARBA" id="ARBA00006096"/>
    </source>
</evidence>
<dbReference type="RefSeq" id="WP_382352504.1">
    <property type="nucleotide sequence ID" value="NZ_JBHSMC010000016.1"/>
</dbReference>
<evidence type="ECO:0000313" key="4">
    <source>
        <dbReference type="Proteomes" id="UP001596147"/>
    </source>
</evidence>
<keyword evidence="2 3" id="KW-0378">Hydrolase</keyword>
<evidence type="ECO:0000256" key="2">
    <source>
        <dbReference type="ARBA" id="ARBA00022801"/>
    </source>
</evidence>
<dbReference type="Gene3D" id="3.40.710.10">
    <property type="entry name" value="DD-peptidase/beta-lactamase superfamily"/>
    <property type="match status" value="2"/>
</dbReference>
<dbReference type="SUPFAM" id="SSF56601">
    <property type="entry name" value="beta-lactamase/transpeptidase-like"/>
    <property type="match status" value="1"/>
</dbReference>
<proteinExistence type="inferred from homology"/>